<accession>A0A8J3YSR8</accession>
<evidence type="ECO:0000259" key="3">
    <source>
        <dbReference type="PROSITE" id="PS51462"/>
    </source>
</evidence>
<dbReference type="AlphaFoldDB" id="A0A8J3YSR8"/>
<proteinExistence type="predicted"/>
<evidence type="ECO:0000313" key="5">
    <source>
        <dbReference type="Proteomes" id="UP000619260"/>
    </source>
</evidence>
<dbReference type="PANTHER" id="PTHR43046:SF2">
    <property type="entry name" value="8-OXO-DGTP DIPHOSPHATASE-RELATED"/>
    <property type="match status" value="1"/>
</dbReference>
<evidence type="ECO:0000313" key="4">
    <source>
        <dbReference type="EMBL" id="GIJ49807.1"/>
    </source>
</evidence>
<gene>
    <name evidence="4" type="ORF">Val02_66930</name>
</gene>
<comment type="cofactor">
    <cofactor evidence="1">
        <name>Mg(2+)</name>
        <dbReference type="ChEBI" id="CHEBI:18420"/>
    </cofactor>
</comment>
<comment type="caution">
    <text evidence="4">The sequence shown here is derived from an EMBL/GenBank/DDBJ whole genome shotgun (WGS) entry which is preliminary data.</text>
</comment>
<protein>
    <recommendedName>
        <fullName evidence="3">Nudix hydrolase domain-containing protein</fullName>
    </recommendedName>
</protein>
<organism evidence="4 5">
    <name type="scientific">Virgisporangium aliadipatigenens</name>
    <dbReference type="NCBI Taxonomy" id="741659"/>
    <lineage>
        <taxon>Bacteria</taxon>
        <taxon>Bacillati</taxon>
        <taxon>Actinomycetota</taxon>
        <taxon>Actinomycetes</taxon>
        <taxon>Micromonosporales</taxon>
        <taxon>Micromonosporaceae</taxon>
        <taxon>Virgisporangium</taxon>
    </lineage>
</organism>
<sequence length="174" mass="19087">MSAQSPARRGPVHTARRVFYRAFYGMPASWRRRAARTLQPRYIIGAVIMVRQSTPDGERLLLLRQPPGNGWGVPGGLMDRGEEPIQCAARELGEEAGIKLDVSELRPANPNAIIHTKGRWVDCVFEAEVPADVTPAVDGAEVYEAVFHPIDNLPPLAVPTARLLAHYGIGPYAK</sequence>
<dbReference type="SUPFAM" id="SSF55811">
    <property type="entry name" value="Nudix"/>
    <property type="match status" value="1"/>
</dbReference>
<dbReference type="Gene3D" id="3.90.79.10">
    <property type="entry name" value="Nucleoside Triphosphate Pyrophosphohydrolase"/>
    <property type="match status" value="1"/>
</dbReference>
<evidence type="ECO:0000256" key="2">
    <source>
        <dbReference type="ARBA" id="ARBA00022801"/>
    </source>
</evidence>
<dbReference type="CDD" id="cd02883">
    <property type="entry name" value="NUDIX_Hydrolase"/>
    <property type="match status" value="1"/>
</dbReference>
<dbReference type="PANTHER" id="PTHR43046">
    <property type="entry name" value="GDP-MANNOSE MANNOSYL HYDROLASE"/>
    <property type="match status" value="1"/>
</dbReference>
<feature type="domain" description="Nudix hydrolase" evidence="3">
    <location>
        <begin position="41"/>
        <end position="170"/>
    </location>
</feature>
<dbReference type="PROSITE" id="PS51462">
    <property type="entry name" value="NUDIX"/>
    <property type="match status" value="1"/>
</dbReference>
<dbReference type="PROSITE" id="PS00893">
    <property type="entry name" value="NUDIX_BOX"/>
    <property type="match status" value="1"/>
</dbReference>
<evidence type="ECO:0000256" key="1">
    <source>
        <dbReference type="ARBA" id="ARBA00001946"/>
    </source>
</evidence>
<keyword evidence="5" id="KW-1185">Reference proteome</keyword>
<reference evidence="4" key="1">
    <citation type="submission" date="2021-01" db="EMBL/GenBank/DDBJ databases">
        <title>Whole genome shotgun sequence of Virgisporangium aliadipatigenens NBRC 105644.</title>
        <authorList>
            <person name="Komaki H."/>
            <person name="Tamura T."/>
        </authorList>
    </citation>
    <scope>NUCLEOTIDE SEQUENCE</scope>
    <source>
        <strain evidence="4">NBRC 105644</strain>
    </source>
</reference>
<dbReference type="InterPro" id="IPR020084">
    <property type="entry name" value="NUDIX_hydrolase_CS"/>
</dbReference>
<dbReference type="InterPro" id="IPR000086">
    <property type="entry name" value="NUDIX_hydrolase_dom"/>
</dbReference>
<dbReference type="Pfam" id="PF00293">
    <property type="entry name" value="NUDIX"/>
    <property type="match status" value="1"/>
</dbReference>
<name>A0A8J3YSR8_9ACTN</name>
<keyword evidence="2" id="KW-0378">Hydrolase</keyword>
<dbReference type="Proteomes" id="UP000619260">
    <property type="component" value="Unassembled WGS sequence"/>
</dbReference>
<dbReference type="EMBL" id="BOPF01000031">
    <property type="protein sequence ID" value="GIJ49807.1"/>
    <property type="molecule type" value="Genomic_DNA"/>
</dbReference>
<dbReference type="GO" id="GO:0016787">
    <property type="term" value="F:hydrolase activity"/>
    <property type="evidence" value="ECO:0007669"/>
    <property type="project" value="UniProtKB-KW"/>
</dbReference>
<dbReference type="InterPro" id="IPR015797">
    <property type="entry name" value="NUDIX_hydrolase-like_dom_sf"/>
</dbReference>